<name>A0ABQ8S3R0_PERAM</name>
<dbReference type="Proteomes" id="UP001148838">
    <property type="component" value="Unassembled WGS sequence"/>
</dbReference>
<gene>
    <name evidence="1" type="ORF">ANN_24570</name>
</gene>
<evidence type="ECO:0008006" key="3">
    <source>
        <dbReference type="Google" id="ProtNLM"/>
    </source>
</evidence>
<reference evidence="1 2" key="1">
    <citation type="journal article" date="2022" name="Allergy">
        <title>Genome assembly and annotation of Periplaneta americana reveal a comprehensive cockroach allergen profile.</title>
        <authorList>
            <person name="Wang L."/>
            <person name="Xiong Q."/>
            <person name="Saelim N."/>
            <person name="Wang L."/>
            <person name="Nong W."/>
            <person name="Wan A.T."/>
            <person name="Shi M."/>
            <person name="Liu X."/>
            <person name="Cao Q."/>
            <person name="Hui J.H.L."/>
            <person name="Sookrung N."/>
            <person name="Leung T.F."/>
            <person name="Tungtrongchitr A."/>
            <person name="Tsui S.K.W."/>
        </authorList>
    </citation>
    <scope>NUCLEOTIDE SEQUENCE [LARGE SCALE GENOMIC DNA]</scope>
    <source>
        <strain evidence="1">PWHHKU_190912</strain>
    </source>
</reference>
<sequence>MVTFIIKVVIGQKKKLLECKKLGKRERNARAITLSQGEHAIVNMWAPQQKVQYVLWLAEEKSLTRVQRRVRRRWIGRRGPIAWPTRANALEEMRQLITSAAALVTPQMLQNNWREVEYSLDVCRAAQGAHIELHSAFSETRRVFTSSYVKREQLFRVQVSNNRRRDLWLSAPTFYRVGLWVPASPREIIFTRSYMVAPGILADGFSYCELESEFLSAARSAVISVAVEWVGHKSKHARPKYAIRKVQDNREGLELNGLHQLLVYADDVNMLAENPQTIRENKGILLEENKAIDLGFVVAVSKMESSRIPDESIYRRVLESTYRRVLKSTTNPPICGKLVKTHFHTDSEVSRCGISLKPHNVRYVFPIALWKQPIMWSILRMKPSRNRNLSSSIQYMSLSSNHFNAELTVHRVERDCTRTALTVNPILAPCNTSPKSAAFPFRHHQIGHVLSTTSCSPRGRPSLESGRIRLATSDDCPSPKDGHGGICESDADRLATRNQVPSSEKYLIIPRPRNPKPFLYQYQNLVLPPRVHTSLLFNYAREVQSIDEMIAGTNSGTSGQFQTLGIEEQNSFRKGRSCCDGYFTMQILIEKHREFNIETHLAFIDFRKAFDKVNRRYKLSFVENLDLSEKIVKFNKPMGIINRVFKPAFIQKSTRTRLYQIIARPVLCYGSETWTIRTKAESRLTAGEMRFMRRTAGYTKWDRKKNEDILQELNVSSILDYISRYQLN</sequence>
<evidence type="ECO:0000313" key="2">
    <source>
        <dbReference type="Proteomes" id="UP001148838"/>
    </source>
</evidence>
<dbReference type="PANTHER" id="PTHR47027:SF25">
    <property type="entry name" value="REVERSE TRANSCRIPTASE DOMAIN-CONTAINING PROTEIN"/>
    <property type="match status" value="1"/>
</dbReference>
<protein>
    <recommendedName>
        <fullName evidence="3">Reverse transcriptase domain-containing protein</fullName>
    </recommendedName>
</protein>
<accession>A0ABQ8S3R0</accession>
<comment type="caution">
    <text evidence="1">The sequence shown here is derived from an EMBL/GenBank/DDBJ whole genome shotgun (WGS) entry which is preliminary data.</text>
</comment>
<proteinExistence type="predicted"/>
<evidence type="ECO:0000313" key="1">
    <source>
        <dbReference type="EMBL" id="KAJ4428526.1"/>
    </source>
</evidence>
<dbReference type="EMBL" id="JAJSOF020000037">
    <property type="protein sequence ID" value="KAJ4428526.1"/>
    <property type="molecule type" value="Genomic_DNA"/>
</dbReference>
<keyword evidence="2" id="KW-1185">Reference proteome</keyword>
<organism evidence="1 2">
    <name type="scientific">Periplaneta americana</name>
    <name type="common">American cockroach</name>
    <name type="synonym">Blatta americana</name>
    <dbReference type="NCBI Taxonomy" id="6978"/>
    <lineage>
        <taxon>Eukaryota</taxon>
        <taxon>Metazoa</taxon>
        <taxon>Ecdysozoa</taxon>
        <taxon>Arthropoda</taxon>
        <taxon>Hexapoda</taxon>
        <taxon>Insecta</taxon>
        <taxon>Pterygota</taxon>
        <taxon>Neoptera</taxon>
        <taxon>Polyneoptera</taxon>
        <taxon>Dictyoptera</taxon>
        <taxon>Blattodea</taxon>
        <taxon>Blattoidea</taxon>
        <taxon>Blattidae</taxon>
        <taxon>Blattinae</taxon>
        <taxon>Periplaneta</taxon>
    </lineage>
</organism>
<dbReference type="PANTHER" id="PTHR47027">
    <property type="entry name" value="REVERSE TRANSCRIPTASE DOMAIN-CONTAINING PROTEIN"/>
    <property type="match status" value="1"/>
</dbReference>